<evidence type="ECO:0000256" key="2">
    <source>
        <dbReference type="SAM" id="SignalP"/>
    </source>
</evidence>
<keyword evidence="4" id="KW-1185">Reference proteome</keyword>
<evidence type="ECO:0000313" key="4">
    <source>
        <dbReference type="Proteomes" id="UP000629098"/>
    </source>
</evidence>
<organism evidence="3 4">
    <name type="scientific">Iningainema tapete BLCC-T55</name>
    <dbReference type="NCBI Taxonomy" id="2748662"/>
    <lineage>
        <taxon>Bacteria</taxon>
        <taxon>Bacillati</taxon>
        <taxon>Cyanobacteriota</taxon>
        <taxon>Cyanophyceae</taxon>
        <taxon>Nostocales</taxon>
        <taxon>Scytonemataceae</taxon>
        <taxon>Iningainema tapete</taxon>
    </lineage>
</organism>
<dbReference type="RefSeq" id="WP_190835799.1">
    <property type="nucleotide sequence ID" value="NZ_CAWPPI010000098.1"/>
</dbReference>
<feature type="region of interest" description="Disordered" evidence="1">
    <location>
        <begin position="339"/>
        <end position="398"/>
    </location>
</feature>
<comment type="caution">
    <text evidence="3">The sequence shown here is derived from an EMBL/GenBank/DDBJ whole genome shotgun (WGS) entry which is preliminary data.</text>
</comment>
<feature type="signal peptide" evidence="2">
    <location>
        <begin position="1"/>
        <end position="28"/>
    </location>
</feature>
<dbReference type="Proteomes" id="UP000629098">
    <property type="component" value="Unassembled WGS sequence"/>
</dbReference>
<name>A0A8J7C8B7_9CYAN</name>
<gene>
    <name evidence="3" type="ORF">ICL16_33010</name>
</gene>
<dbReference type="EMBL" id="JACXAE010000098">
    <property type="protein sequence ID" value="MBD2776744.1"/>
    <property type="molecule type" value="Genomic_DNA"/>
</dbReference>
<proteinExistence type="predicted"/>
<dbReference type="AlphaFoldDB" id="A0A8J7C8B7"/>
<sequence length="430" mass="44993">MLKPIVKSFALAFSSIAAVLSVCQSASAQLNIGRYGVQPGLEYNYLQYQLSGQDLGQMRGIPGCGVGFGLGCNKTGSVVQQLLESNNGPSYDNLLMRAAGGPENFQNFANFYGNNPYLADVPYASFWQNDSPYIMDGYRYLLGGQVSRTPVENLGLVTNNFYWSPLSPGANNSLSPRSGLLNLKYSYGRLLFEEARNIPNFEQQIRSLNLPQNIENYYLSTYTKGVLALNSGNEAQLQQSILELLSAPYSETPGVIGRPIVGVPNEFNQILGQGLSGDEVVGIGGPVGLEGDALSFDVPAGGGEVFLAPAGSGFPILPVLGGLAALGLLLALIGGGGDDSSSGVVPPGDIIGGGGGQELPPPPPVGGGNPPPPEITGPGIEIPPPGIGGPGGPTVDVEKVPEPSVMKAVVLLIIVMYLFGRKQWRAQTKN</sequence>
<evidence type="ECO:0000313" key="3">
    <source>
        <dbReference type="EMBL" id="MBD2776744.1"/>
    </source>
</evidence>
<accession>A0A8J7C8B7</accession>
<keyword evidence="2" id="KW-0732">Signal</keyword>
<evidence type="ECO:0000256" key="1">
    <source>
        <dbReference type="SAM" id="MobiDB-lite"/>
    </source>
</evidence>
<protein>
    <submittedName>
        <fullName evidence="3">Uncharacterized protein</fullName>
    </submittedName>
</protein>
<feature type="chain" id="PRO_5035251118" evidence="2">
    <location>
        <begin position="29"/>
        <end position="430"/>
    </location>
</feature>
<reference evidence="3" key="1">
    <citation type="submission" date="2020-09" db="EMBL/GenBank/DDBJ databases">
        <title>Iningainema tapete sp. nov. (Scytonemataceae, Cyanobacteria) from greenhouses in central Florida (USA) produces two types of nodularin with biosynthetic potential for microcystin-LR and anabaenopeptins.</title>
        <authorList>
            <person name="Berthold D.E."/>
            <person name="Lefler F.W."/>
            <person name="Huang I.-S."/>
            <person name="Abdulla H."/>
            <person name="Zimba P.V."/>
            <person name="Laughinghouse H.D. IV."/>
        </authorList>
    </citation>
    <scope>NUCLEOTIDE SEQUENCE</scope>
    <source>
        <strain evidence="3">BLCCT55</strain>
    </source>
</reference>
<feature type="compositionally biased region" description="Pro residues" evidence="1">
    <location>
        <begin position="359"/>
        <end position="387"/>
    </location>
</feature>
<feature type="compositionally biased region" description="Low complexity" evidence="1">
    <location>
        <begin position="339"/>
        <end position="349"/>
    </location>
</feature>